<dbReference type="GO" id="GO:0005829">
    <property type="term" value="C:cytosol"/>
    <property type="evidence" value="ECO:0007669"/>
    <property type="project" value="TreeGrafter"/>
</dbReference>
<reference evidence="5 6" key="1">
    <citation type="submission" date="2019-02" db="EMBL/GenBank/DDBJ databases">
        <title>The competitiveness to form nodules shapes the capacities of Rhizobium leguminosarum sv viciae communities to promote symbiosis with specific hosts.</title>
        <authorList>
            <person name="Boivin S."/>
            <person name="Lepetit M."/>
        </authorList>
    </citation>
    <scope>NUCLEOTIDE SEQUENCE [LARGE SCALE GENOMIC DNA]</scope>
    <source>
        <strain evidence="5 6">SPF4F3</strain>
    </source>
</reference>
<dbReference type="GO" id="GO:0004623">
    <property type="term" value="F:phospholipase A2 activity"/>
    <property type="evidence" value="ECO:0007669"/>
    <property type="project" value="TreeGrafter"/>
</dbReference>
<dbReference type="Gene3D" id="3.40.1090.10">
    <property type="entry name" value="Cytosolic phospholipase A2 catalytic domain"/>
    <property type="match status" value="2"/>
</dbReference>
<evidence type="ECO:0000313" key="6">
    <source>
        <dbReference type="Proteomes" id="UP000291866"/>
    </source>
</evidence>
<dbReference type="InterPro" id="IPR016035">
    <property type="entry name" value="Acyl_Trfase/lysoPLipase"/>
</dbReference>
<feature type="active site" description="Nucleophile" evidence="2">
    <location>
        <position position="70"/>
    </location>
</feature>
<feature type="active site" description="Proton acceptor" evidence="2">
    <location>
        <position position="240"/>
    </location>
</feature>
<dbReference type="RefSeq" id="WP_131603457.1">
    <property type="nucleotide sequence ID" value="NZ_SJLU01000032.1"/>
</dbReference>
<evidence type="ECO:0000259" key="4">
    <source>
        <dbReference type="PROSITE" id="PS51635"/>
    </source>
</evidence>
<dbReference type="EMBL" id="SJLU01000032">
    <property type="protein sequence ID" value="TBX85241.1"/>
    <property type="molecule type" value="Genomic_DNA"/>
</dbReference>
<dbReference type="Pfam" id="PF01734">
    <property type="entry name" value="Patatin"/>
    <property type="match status" value="1"/>
</dbReference>
<dbReference type="InterPro" id="IPR002641">
    <property type="entry name" value="PNPLA_dom"/>
</dbReference>
<evidence type="ECO:0000256" key="3">
    <source>
        <dbReference type="SAM" id="MobiDB-lite"/>
    </source>
</evidence>
<protein>
    <submittedName>
        <fullName evidence="5">Patatin-like phospholipase family protein</fullName>
    </submittedName>
</protein>
<gene>
    <name evidence="5" type="ORF">E0H31_35035</name>
</gene>
<dbReference type="AlphaFoldDB" id="A0A8G2IUY0"/>
<comment type="caution">
    <text evidence="2">Lacks conserved residue(s) required for the propagation of feature annotation.</text>
</comment>
<feature type="region of interest" description="Disordered" evidence="3">
    <location>
        <begin position="1"/>
        <end position="25"/>
    </location>
</feature>
<feature type="compositionally biased region" description="Polar residues" evidence="3">
    <location>
        <begin position="1"/>
        <end position="21"/>
    </location>
</feature>
<accession>A0A8G2IUY0</accession>
<comment type="caution">
    <text evidence="5">The sequence shown here is derived from an EMBL/GenBank/DDBJ whole genome shotgun (WGS) entry which is preliminary data.</text>
</comment>
<dbReference type="SUPFAM" id="SSF52151">
    <property type="entry name" value="FabD/lysophospholipase-like"/>
    <property type="match status" value="1"/>
</dbReference>
<organism evidence="5 6">
    <name type="scientific">Rhizobium leguminosarum bv. viciae</name>
    <dbReference type="NCBI Taxonomy" id="387"/>
    <lineage>
        <taxon>Bacteria</taxon>
        <taxon>Pseudomonadati</taxon>
        <taxon>Pseudomonadota</taxon>
        <taxon>Alphaproteobacteria</taxon>
        <taxon>Hyphomicrobiales</taxon>
        <taxon>Rhizobiaceae</taxon>
        <taxon>Rhizobium/Agrobacterium group</taxon>
        <taxon>Rhizobium</taxon>
    </lineage>
</organism>
<feature type="domain" description="PNPLA" evidence="4">
    <location>
        <begin position="34"/>
        <end position="253"/>
    </location>
</feature>
<evidence type="ECO:0000256" key="1">
    <source>
        <dbReference type="ARBA" id="ARBA00023098"/>
    </source>
</evidence>
<dbReference type="Proteomes" id="UP000291866">
    <property type="component" value="Unassembled WGS sequence"/>
</dbReference>
<feature type="short sequence motif" description="DGA/G" evidence="2">
    <location>
        <begin position="240"/>
        <end position="242"/>
    </location>
</feature>
<sequence length="425" mass="46322">MSELTHFSTPASDAGTSPQDSGSDEAPERYALGLCLSGGGYRAMLFHAGSLCRLNEAGLLAKLDMISSVSGGSIASGLLAHVWPRLDFRHGIAVNFKKEYLDRVLAFSQIFADGPSFLKGVFNPFSSAAEEAAKLFERQLFEGQSPKLIDLPRSPWFVFCSSNLSTGSLFRMSNRYIADYRIGIARNPALPLSIAVAASAAFPPVLSPLRLDLSQFLWERRKLDATVGASVLPTRAILSDGGVYDNHGIEPALKRCDFLLVSDAGAPWAASKRGYWNYFSQLKRVLDTTDNQVRSLRRRDLIGGFDSAKYASQLGLDDLSKKALRAQTRGVYWSIGAADKLKSHASYALEPSPIDPSAIGTYLHFLGANETEYLTNWGHYVCDAMLRRFYPSPVGSSVGPPVAAGTVQPSRSARVVKRLFDLLPI</sequence>
<dbReference type="GO" id="GO:0046475">
    <property type="term" value="P:glycerophospholipid catabolic process"/>
    <property type="evidence" value="ECO:0007669"/>
    <property type="project" value="TreeGrafter"/>
</dbReference>
<keyword evidence="2" id="KW-0442">Lipid degradation</keyword>
<evidence type="ECO:0000256" key="2">
    <source>
        <dbReference type="PROSITE-ProRule" id="PRU01161"/>
    </source>
</evidence>
<proteinExistence type="predicted"/>
<evidence type="ECO:0000313" key="5">
    <source>
        <dbReference type="EMBL" id="TBX85241.1"/>
    </source>
</evidence>
<keyword evidence="2" id="KW-0378">Hydrolase</keyword>
<dbReference type="PANTHER" id="PTHR10728:SF40">
    <property type="entry name" value="PATATIN FAMILY PROTEIN"/>
    <property type="match status" value="1"/>
</dbReference>
<keyword evidence="1 2" id="KW-0443">Lipid metabolism</keyword>
<dbReference type="PANTHER" id="PTHR10728">
    <property type="entry name" value="CYTOSOLIC PHOSPHOLIPASE A2"/>
    <property type="match status" value="1"/>
</dbReference>
<name>A0A8G2IUY0_RHILV</name>
<dbReference type="PROSITE" id="PS51635">
    <property type="entry name" value="PNPLA"/>
    <property type="match status" value="1"/>
</dbReference>